<evidence type="ECO:0000313" key="1">
    <source>
        <dbReference type="EMBL" id="CAG6449890.1"/>
    </source>
</evidence>
<name>A0A8D8A5W2_CULPI</name>
<accession>A0A8D8A5W2</accession>
<sequence length="108" mass="12023">MPCYTSVPNSCREMHRNVHHCTQIRPKPFRTQHSHALWTPLATSLCFSSDGRSAQQNTLQLIGVCVCVRWVFSQGEQHFTCNDSLHCLARITGTGPDSSSTSVGLLLH</sequence>
<protein>
    <submittedName>
        <fullName evidence="1">(northern house mosquito) hypothetical protein</fullName>
    </submittedName>
</protein>
<organism evidence="1">
    <name type="scientific">Culex pipiens</name>
    <name type="common">House mosquito</name>
    <dbReference type="NCBI Taxonomy" id="7175"/>
    <lineage>
        <taxon>Eukaryota</taxon>
        <taxon>Metazoa</taxon>
        <taxon>Ecdysozoa</taxon>
        <taxon>Arthropoda</taxon>
        <taxon>Hexapoda</taxon>
        <taxon>Insecta</taxon>
        <taxon>Pterygota</taxon>
        <taxon>Neoptera</taxon>
        <taxon>Endopterygota</taxon>
        <taxon>Diptera</taxon>
        <taxon>Nematocera</taxon>
        <taxon>Culicoidea</taxon>
        <taxon>Culicidae</taxon>
        <taxon>Culicinae</taxon>
        <taxon>Culicini</taxon>
        <taxon>Culex</taxon>
        <taxon>Culex</taxon>
    </lineage>
</organism>
<reference evidence="1" key="1">
    <citation type="submission" date="2021-05" db="EMBL/GenBank/DDBJ databases">
        <authorList>
            <person name="Alioto T."/>
            <person name="Alioto T."/>
            <person name="Gomez Garrido J."/>
        </authorList>
    </citation>
    <scope>NUCLEOTIDE SEQUENCE</scope>
</reference>
<proteinExistence type="predicted"/>
<dbReference type="EMBL" id="HBUE01014263">
    <property type="protein sequence ID" value="CAG6449890.1"/>
    <property type="molecule type" value="Transcribed_RNA"/>
</dbReference>
<dbReference type="AlphaFoldDB" id="A0A8D8A5W2"/>